<dbReference type="RefSeq" id="WP_218250692.1">
    <property type="nucleotide sequence ID" value="NZ_JABXWD010000005.1"/>
</dbReference>
<dbReference type="InterPro" id="IPR046534">
    <property type="entry name" value="DUF6599"/>
</dbReference>
<name>A0ABS6RUE7_9BACT</name>
<accession>A0ABS6RUE7</accession>
<reference evidence="1 2" key="1">
    <citation type="journal article" date="2020" name="J Geophys Res Biogeosci">
        <title>Magnetotaxis as an Adaptation to Enable Bacterial Shuttling of Microbial Sulfur and Sulfur Cycling Across Aquatic Oxic#Anoxic Interfaces.</title>
        <authorList>
            <person name="Li J."/>
            <person name="Liu P."/>
            <person name="Wang J."/>
            <person name="Roberts A.P."/>
            <person name="Pan Y."/>
        </authorList>
    </citation>
    <scope>NUCLEOTIDE SEQUENCE [LARGE SCALE GENOMIC DNA]</scope>
    <source>
        <strain evidence="1 2">MYR-1_YQ</strain>
    </source>
</reference>
<keyword evidence="2" id="KW-1185">Reference proteome</keyword>
<evidence type="ECO:0000313" key="2">
    <source>
        <dbReference type="Proteomes" id="UP001196980"/>
    </source>
</evidence>
<sequence length="313" mass="34071">MSKAAIVYRLLLVALLPVVGLTIYVTGQRYDPGLMNFKSAGSSVEGGAINFPREAGGFQLRGPVRTFNKDNLFEYVDGHAEYLINNGFVALYVAEYVAAGVAEGHSPDVVVDVYVMGKPEHAFGVLMDSAPSDNNEVQVGLMGYKTENGVSFFAGSYYVHVTTFKEHSEVVSLAGAIHSALGVRAGTFSLFDRLPDIGKVVSTRYFKENYRGLDFIHNVIERRYEIDGKEVQVALVTGGKDVVDSLVSAFMTYFEKSGVTYAKSEVTGVIRYKVADKYEGDWFLIPSGDVLFGVYGAVSDELADKVVAKTGKP</sequence>
<comment type="caution">
    <text evidence="1">The sequence shown here is derived from an EMBL/GenBank/DDBJ whole genome shotgun (WGS) entry which is preliminary data.</text>
</comment>
<protein>
    <submittedName>
        <fullName evidence="1">Uncharacterized protein</fullName>
    </submittedName>
</protein>
<organism evidence="1 2">
    <name type="scientific">Candidatus Magnetobacterium casense</name>
    <dbReference type="NCBI Taxonomy" id="1455061"/>
    <lineage>
        <taxon>Bacteria</taxon>
        <taxon>Pseudomonadati</taxon>
        <taxon>Nitrospirota</taxon>
        <taxon>Thermodesulfovibrionia</taxon>
        <taxon>Thermodesulfovibrionales</taxon>
        <taxon>Candidatus Magnetobacteriaceae</taxon>
        <taxon>Candidatus Magnetobacterium</taxon>
    </lineage>
</organism>
<evidence type="ECO:0000313" key="1">
    <source>
        <dbReference type="EMBL" id="MBV6340072.1"/>
    </source>
</evidence>
<gene>
    <name evidence="1" type="ORF">HWQ67_00590</name>
</gene>
<dbReference type="Pfam" id="PF20244">
    <property type="entry name" value="DUF6599"/>
    <property type="match status" value="1"/>
</dbReference>
<dbReference type="Proteomes" id="UP001196980">
    <property type="component" value="Unassembled WGS sequence"/>
</dbReference>
<proteinExistence type="predicted"/>
<dbReference type="EMBL" id="JABXWD010000005">
    <property type="protein sequence ID" value="MBV6340072.1"/>
    <property type="molecule type" value="Genomic_DNA"/>
</dbReference>